<evidence type="ECO:0000313" key="9">
    <source>
        <dbReference type="Proteomes" id="UP000078544"/>
    </source>
</evidence>
<keyword evidence="9" id="KW-1185">Reference proteome</keyword>
<evidence type="ECO:0000256" key="2">
    <source>
        <dbReference type="ARBA" id="ARBA00022630"/>
    </source>
</evidence>
<evidence type="ECO:0000256" key="3">
    <source>
        <dbReference type="ARBA" id="ARBA00022827"/>
    </source>
</evidence>
<dbReference type="OrthoDB" id="1878542at2759"/>
<protein>
    <submittedName>
        <fullName evidence="8">Monooxygenase, FAD-binding protein</fullName>
    </submittedName>
</protein>
<evidence type="ECO:0000256" key="1">
    <source>
        <dbReference type="ARBA" id="ARBA00007992"/>
    </source>
</evidence>
<keyword evidence="6" id="KW-0812">Transmembrane</keyword>
<dbReference type="SUPFAM" id="SSF54373">
    <property type="entry name" value="FAD-linked reductases, C-terminal domain"/>
    <property type="match status" value="1"/>
</dbReference>
<keyword evidence="3" id="KW-0274">FAD</keyword>
<comment type="similarity">
    <text evidence="1">Belongs to the paxM FAD-dependent monooxygenase family.</text>
</comment>
<evidence type="ECO:0000313" key="8">
    <source>
        <dbReference type="EMBL" id="KZZ90802.1"/>
    </source>
</evidence>
<gene>
    <name evidence="8" type="ORF">AAL_07028</name>
</gene>
<dbReference type="AlphaFoldDB" id="A0A167Y2Z8"/>
<accession>A0A167Y2Z8</accession>
<dbReference type="Gene3D" id="3.50.50.60">
    <property type="entry name" value="FAD/NAD(P)-binding domain"/>
    <property type="match status" value="1"/>
</dbReference>
<dbReference type="Proteomes" id="UP000078544">
    <property type="component" value="Unassembled WGS sequence"/>
</dbReference>
<feature type="domain" description="FAD-binding" evidence="7">
    <location>
        <begin position="21"/>
        <end position="397"/>
    </location>
</feature>
<proteinExistence type="inferred from homology"/>
<sequence>MYTINDPLSWPGATAEKPLAAIIVGAGIAGLVLGVGLAQTGHGVTVLERAQRLEEVGAGIQLAPNASRILHRLGLLKEVMDNATIIKRNSLRHGKPTLFLTLVEGRRQETMKRLRYANDEELGTAPMMPEASDRYGFPLGVIHRGDLQRILLQAAEASGCKILTSHNVVRVDAAFEARVQVSSGEWFSGDVVFAADGVRSTIRAQLAACHGLADDSVPTGDAAYRLLIPREKMEQDERALALLNENVGMRWMGPGGHIMAYPLNNNSLYNMVLLHPAKKDQQSRMDIHMPWTTKGNRDEMMDFYRNWSPLVRSLLSYVPEDEVLEWTLNSHRPLPHWVKGKLALVGDSCHPMLPYVAQGAANAIEDAGAIAAVFTRTDDVSLGLKVYELARKERGEKIQASASHVRHALHLPDGPEQQDRDRAIRAAGRGQGRNPDLWADVQWRDYMWGVDVMKEIMESWDGLVQQAEARCDGRQVLGNTQSRL</sequence>
<reference evidence="8 9" key="1">
    <citation type="journal article" date="2016" name="Genome Biol. Evol.">
        <title>Divergent and convergent evolution of fungal pathogenicity.</title>
        <authorList>
            <person name="Shang Y."/>
            <person name="Xiao G."/>
            <person name="Zheng P."/>
            <person name="Cen K."/>
            <person name="Zhan S."/>
            <person name="Wang C."/>
        </authorList>
    </citation>
    <scope>NUCLEOTIDE SEQUENCE [LARGE SCALE GENOMIC DNA]</scope>
    <source>
        <strain evidence="8 9">RCEF 2490</strain>
    </source>
</reference>
<dbReference type="STRING" id="1081109.A0A167Y2Z8"/>
<feature type="transmembrane region" description="Helical" evidence="6">
    <location>
        <begin position="20"/>
        <end position="38"/>
    </location>
</feature>
<name>A0A167Y2Z8_9HYPO</name>
<keyword evidence="6" id="KW-1133">Transmembrane helix</keyword>
<dbReference type="InterPro" id="IPR002938">
    <property type="entry name" value="FAD-bd"/>
</dbReference>
<dbReference type="EMBL" id="AZGY01000020">
    <property type="protein sequence ID" value="KZZ90802.1"/>
    <property type="molecule type" value="Genomic_DNA"/>
</dbReference>
<dbReference type="PANTHER" id="PTHR13789">
    <property type="entry name" value="MONOOXYGENASE"/>
    <property type="match status" value="1"/>
</dbReference>
<keyword evidence="6" id="KW-0472">Membrane</keyword>
<evidence type="ECO:0000256" key="4">
    <source>
        <dbReference type="ARBA" id="ARBA00023002"/>
    </source>
</evidence>
<dbReference type="PANTHER" id="PTHR13789:SF147">
    <property type="entry name" value="PUTATIVE (AFU_ORTHOLOGUE AFUA_2G01950)-RELATED"/>
    <property type="match status" value="1"/>
</dbReference>
<keyword evidence="5 8" id="KW-0503">Monooxygenase</keyword>
<dbReference type="SUPFAM" id="SSF51905">
    <property type="entry name" value="FAD/NAD(P)-binding domain"/>
    <property type="match status" value="1"/>
</dbReference>
<dbReference type="Pfam" id="PF01494">
    <property type="entry name" value="FAD_binding_3"/>
    <property type="match status" value="1"/>
</dbReference>
<evidence type="ECO:0000259" key="7">
    <source>
        <dbReference type="Pfam" id="PF01494"/>
    </source>
</evidence>
<comment type="caution">
    <text evidence="8">The sequence shown here is derived from an EMBL/GenBank/DDBJ whole genome shotgun (WGS) entry which is preliminary data.</text>
</comment>
<dbReference type="GO" id="GO:0071949">
    <property type="term" value="F:FAD binding"/>
    <property type="evidence" value="ECO:0007669"/>
    <property type="project" value="InterPro"/>
</dbReference>
<organism evidence="8 9">
    <name type="scientific">Moelleriella libera RCEF 2490</name>
    <dbReference type="NCBI Taxonomy" id="1081109"/>
    <lineage>
        <taxon>Eukaryota</taxon>
        <taxon>Fungi</taxon>
        <taxon>Dikarya</taxon>
        <taxon>Ascomycota</taxon>
        <taxon>Pezizomycotina</taxon>
        <taxon>Sordariomycetes</taxon>
        <taxon>Hypocreomycetidae</taxon>
        <taxon>Hypocreales</taxon>
        <taxon>Clavicipitaceae</taxon>
        <taxon>Moelleriella</taxon>
    </lineage>
</organism>
<evidence type="ECO:0000256" key="5">
    <source>
        <dbReference type="ARBA" id="ARBA00023033"/>
    </source>
</evidence>
<dbReference type="PRINTS" id="PR00420">
    <property type="entry name" value="RNGMNOXGNASE"/>
</dbReference>
<dbReference type="InterPro" id="IPR036188">
    <property type="entry name" value="FAD/NAD-bd_sf"/>
</dbReference>
<dbReference type="GO" id="GO:0004497">
    <property type="term" value="F:monooxygenase activity"/>
    <property type="evidence" value="ECO:0007669"/>
    <property type="project" value="UniProtKB-KW"/>
</dbReference>
<keyword evidence="4" id="KW-0560">Oxidoreductase</keyword>
<keyword evidence="2" id="KW-0285">Flavoprotein</keyword>
<dbReference type="InterPro" id="IPR050493">
    <property type="entry name" value="FAD-dep_Monooxygenase_BioMet"/>
</dbReference>
<evidence type="ECO:0000256" key="6">
    <source>
        <dbReference type="SAM" id="Phobius"/>
    </source>
</evidence>